<evidence type="ECO:0000313" key="5">
    <source>
        <dbReference type="Proteomes" id="UP000584325"/>
    </source>
</evidence>
<evidence type="ECO:0000313" key="4">
    <source>
        <dbReference type="Proteomes" id="UP000298763"/>
    </source>
</evidence>
<reference evidence="2 5" key="2">
    <citation type="submission" date="2020-08" db="EMBL/GenBank/DDBJ databases">
        <title>Genomic Encyclopedia of Type Strains, Phase III (KMG-III): the genomes of soil and plant-associated and newly described type strains.</title>
        <authorList>
            <person name="Whitman W."/>
        </authorList>
    </citation>
    <scope>NUCLEOTIDE SEQUENCE [LARGE SCALE GENOMIC DNA]</scope>
    <source>
        <strain evidence="2 5">CECT 7753</strain>
    </source>
</reference>
<dbReference type="RefSeq" id="WP_137316456.1">
    <property type="nucleotide sequence ID" value="NZ_CP040017.1"/>
</dbReference>
<dbReference type="AlphaFoldDB" id="A0A4P8HUK2"/>
<accession>A0A4P8HUK2</accession>
<dbReference type="Proteomes" id="UP000584325">
    <property type="component" value="Unassembled WGS sequence"/>
</dbReference>
<proteinExistence type="predicted"/>
<dbReference type="EMBL" id="JACHXS010000008">
    <property type="protein sequence ID" value="MBB3223429.1"/>
    <property type="molecule type" value="Genomic_DNA"/>
</dbReference>
<keyword evidence="4" id="KW-1185">Reference proteome</keyword>
<feature type="region of interest" description="Disordered" evidence="1">
    <location>
        <begin position="1"/>
        <end position="48"/>
    </location>
</feature>
<organism evidence="2 5">
    <name type="scientific">Pseudoduganella umbonata</name>
    <dbReference type="NCBI Taxonomy" id="864828"/>
    <lineage>
        <taxon>Bacteria</taxon>
        <taxon>Pseudomonadati</taxon>
        <taxon>Pseudomonadota</taxon>
        <taxon>Betaproteobacteria</taxon>
        <taxon>Burkholderiales</taxon>
        <taxon>Oxalobacteraceae</taxon>
        <taxon>Telluria group</taxon>
        <taxon>Pseudoduganella</taxon>
    </lineage>
</organism>
<evidence type="ECO:0000256" key="1">
    <source>
        <dbReference type="SAM" id="MobiDB-lite"/>
    </source>
</evidence>
<dbReference type="EMBL" id="CP040017">
    <property type="protein sequence ID" value="QCP13677.1"/>
    <property type="molecule type" value="Genomic_DNA"/>
</dbReference>
<evidence type="ECO:0000313" key="3">
    <source>
        <dbReference type="EMBL" id="QCP13677.1"/>
    </source>
</evidence>
<sequence length="214" mass="23011">MDTGIVERSVNEREGAMGLARPAAWRRPQPSAGQEAPARSAPPAPAQPPLARGLAALAPFGYDARRRERFLAAREQGCCHQCHAPLQNLLNDCPCPHWFITSASTVERIEPVLRMYAVADVLHFILQHLAADLGGRALPRSQLAVAARDGGHELAVRIGRKQWSFRTTASGAAEGRLGVALFNPRTGKHSSVELPATARDLDVMAAVTHAIGEP</sequence>
<protein>
    <submittedName>
        <fullName evidence="2">Uncharacterized protein</fullName>
    </submittedName>
</protein>
<gene>
    <name evidence="3" type="ORF">FCL38_27025</name>
    <name evidence="2" type="ORF">FHS02_004272</name>
</gene>
<dbReference type="Proteomes" id="UP000298763">
    <property type="component" value="Chromosome"/>
</dbReference>
<evidence type="ECO:0000313" key="2">
    <source>
        <dbReference type="EMBL" id="MBB3223429.1"/>
    </source>
</evidence>
<reference evidence="3 4" key="1">
    <citation type="submission" date="2019-05" db="EMBL/GenBank/DDBJ databases">
        <title>Draft Genome Sequences of Six Type Strains of the Genus Massilia.</title>
        <authorList>
            <person name="Miess H."/>
            <person name="Frediansyhah A."/>
            <person name="Gross H."/>
        </authorList>
    </citation>
    <scope>NUCLEOTIDE SEQUENCE [LARGE SCALE GENOMIC DNA]</scope>
    <source>
        <strain evidence="3 4">DSMZ 26121</strain>
    </source>
</reference>
<dbReference type="OrthoDB" id="8759516at2"/>
<name>A0A4P8HUK2_9BURK</name>